<reference evidence="2" key="1">
    <citation type="submission" date="2020-04" db="EMBL/GenBank/DDBJ databases">
        <authorList>
            <person name="Chiriac C."/>
            <person name="Salcher M."/>
            <person name="Ghai R."/>
            <person name="Kavagutti S V."/>
        </authorList>
    </citation>
    <scope>NUCLEOTIDE SEQUENCE</scope>
</reference>
<gene>
    <name evidence="2" type="ORF">UFOVP112_52</name>
</gene>
<feature type="compositionally biased region" description="Basic and acidic residues" evidence="1">
    <location>
        <begin position="197"/>
        <end position="207"/>
    </location>
</feature>
<dbReference type="EMBL" id="LR796233">
    <property type="protein sequence ID" value="CAB4128666.1"/>
    <property type="molecule type" value="Genomic_DNA"/>
</dbReference>
<dbReference type="SUPFAM" id="SSF52266">
    <property type="entry name" value="SGNH hydrolase"/>
    <property type="match status" value="1"/>
</dbReference>
<name>A0A6J5L617_9CAUD</name>
<feature type="region of interest" description="Disordered" evidence="1">
    <location>
        <begin position="197"/>
        <end position="219"/>
    </location>
</feature>
<protein>
    <submittedName>
        <fullName evidence="2">Uncharacterized protein</fullName>
    </submittedName>
</protein>
<accession>A0A6J5L617</accession>
<proteinExistence type="predicted"/>
<evidence type="ECO:0000313" key="2">
    <source>
        <dbReference type="EMBL" id="CAB4128666.1"/>
    </source>
</evidence>
<evidence type="ECO:0000256" key="1">
    <source>
        <dbReference type="SAM" id="MobiDB-lite"/>
    </source>
</evidence>
<sequence>MLWIEKTLAMDEQKCLDPLGIEVAHPHITESDIVFLGCSYTSGEGVFRNSRYSSIVAEQLDKQEINLAKGGCGNYRSFDVFGQLNIDNNATVILQLTELSRIRWYTDSIYERQLSNPANDDYHRSLLTVYHDKFLIHDLIRQLRIIVNYCRAKDLKLVIWSIARFNNQELDTAIETYLSKFPEYVFLDNRLNTPDSYRVDNGTDGRNRPLGTGHPGPESHKLIAEKLVKHFNKLYL</sequence>
<organism evidence="2">
    <name type="scientific">uncultured Caudovirales phage</name>
    <dbReference type="NCBI Taxonomy" id="2100421"/>
    <lineage>
        <taxon>Viruses</taxon>
        <taxon>Duplodnaviria</taxon>
        <taxon>Heunggongvirae</taxon>
        <taxon>Uroviricota</taxon>
        <taxon>Caudoviricetes</taxon>
        <taxon>Peduoviridae</taxon>
        <taxon>Maltschvirus</taxon>
        <taxon>Maltschvirus maltsch</taxon>
    </lineage>
</organism>